<reference evidence="1" key="2">
    <citation type="journal article" date="2015" name="Fish Shellfish Immunol.">
        <title>Early steps in the European eel (Anguilla anguilla)-Vibrio vulnificus interaction in the gills: Role of the RtxA13 toxin.</title>
        <authorList>
            <person name="Callol A."/>
            <person name="Pajuelo D."/>
            <person name="Ebbesson L."/>
            <person name="Teles M."/>
            <person name="MacKenzie S."/>
            <person name="Amaro C."/>
        </authorList>
    </citation>
    <scope>NUCLEOTIDE SEQUENCE</scope>
</reference>
<proteinExistence type="predicted"/>
<protein>
    <submittedName>
        <fullName evidence="1">Uncharacterized protein</fullName>
    </submittedName>
</protein>
<evidence type="ECO:0000313" key="1">
    <source>
        <dbReference type="EMBL" id="JAH77622.1"/>
    </source>
</evidence>
<dbReference type="AlphaFoldDB" id="A0A0E9VHR8"/>
<accession>A0A0E9VHR8</accession>
<reference evidence="1" key="1">
    <citation type="submission" date="2014-11" db="EMBL/GenBank/DDBJ databases">
        <authorList>
            <person name="Amaro Gonzalez C."/>
        </authorList>
    </citation>
    <scope>NUCLEOTIDE SEQUENCE</scope>
</reference>
<dbReference type="EMBL" id="GBXM01030955">
    <property type="protein sequence ID" value="JAH77622.1"/>
    <property type="molecule type" value="Transcribed_RNA"/>
</dbReference>
<name>A0A0E9VHR8_ANGAN</name>
<organism evidence="1">
    <name type="scientific">Anguilla anguilla</name>
    <name type="common">European freshwater eel</name>
    <name type="synonym">Muraena anguilla</name>
    <dbReference type="NCBI Taxonomy" id="7936"/>
    <lineage>
        <taxon>Eukaryota</taxon>
        <taxon>Metazoa</taxon>
        <taxon>Chordata</taxon>
        <taxon>Craniata</taxon>
        <taxon>Vertebrata</taxon>
        <taxon>Euteleostomi</taxon>
        <taxon>Actinopterygii</taxon>
        <taxon>Neopterygii</taxon>
        <taxon>Teleostei</taxon>
        <taxon>Anguilliformes</taxon>
        <taxon>Anguillidae</taxon>
        <taxon>Anguilla</taxon>
    </lineage>
</organism>
<sequence length="24" mass="2682">MLLHPANLLAKLTLVPIVYTGYIQ</sequence>